<proteinExistence type="predicted"/>
<dbReference type="NCBIfam" id="NF033709">
    <property type="entry name" value="PorV_fam"/>
    <property type="match status" value="1"/>
</dbReference>
<accession>A0A6N4SRB0</accession>
<dbReference type="Gene3D" id="2.40.160.60">
    <property type="entry name" value="Outer membrane protein transport protein (OMPP1/FadL/TodX)"/>
    <property type="match status" value="1"/>
</dbReference>
<dbReference type="Proteomes" id="UP000001822">
    <property type="component" value="Chromosome"/>
</dbReference>
<evidence type="ECO:0000259" key="1">
    <source>
        <dbReference type="Pfam" id="PF19572"/>
    </source>
</evidence>
<dbReference type="Pfam" id="PF19572">
    <property type="entry name" value="PorV"/>
    <property type="match status" value="1"/>
</dbReference>
<keyword evidence="3" id="KW-1185">Reference proteome</keyword>
<protein>
    <recommendedName>
        <fullName evidence="1">Type IX secretion system protein PorV domain-containing protein</fullName>
    </recommendedName>
</protein>
<dbReference type="KEGG" id="chu:CHU_1567"/>
<gene>
    <name evidence="2" type="ordered locus">CHU_1567</name>
</gene>
<name>A0A6N4SRB0_CYTH3</name>
<feature type="domain" description="Type IX secretion system protein PorV" evidence="1">
    <location>
        <begin position="21"/>
        <end position="184"/>
    </location>
</feature>
<dbReference type="EMBL" id="CP000383">
    <property type="protein sequence ID" value="ABG58838.1"/>
    <property type="molecule type" value="Genomic_DNA"/>
</dbReference>
<dbReference type="InterPro" id="IPR045741">
    <property type="entry name" value="PorV"/>
</dbReference>
<dbReference type="AlphaFoldDB" id="A0A6N4SRB0"/>
<sequence length="354" mass="39165">MFVFQIFTSFSQIYTPKYSNEFLAIGIGARAFGMSNVQSAAVNDVTSAYWNPAGLQRIKTKYDIGLMHAEYFAGIAKYDYAGFATRLDSQSVIAASIIRFGIDDIPDTRYLFDGDGNANGKINYNNIRFFSAADYAFLVSYARKSNLIEGLNLGVNLKIINRTVGSFATAWGFGFDVGGQYKAGKWELGLVARDITGTFNAWSYNTELLKDVYAQTNNMLPKNSIEVTLPRLIPGVARNFKLTKKIGLLAATDLIITFDGKRNTAVRTGVFSIDPAAGLEFDYMKIVYLRFGVGNIQRIKGFGGNYSTSVQPNFGLGVKVSKFTIDYALTDLGDFSESLYSNVFSLKFSFDKIK</sequence>
<evidence type="ECO:0000313" key="3">
    <source>
        <dbReference type="Proteomes" id="UP000001822"/>
    </source>
</evidence>
<organism evidence="2 3">
    <name type="scientific">Cytophaga hutchinsonii (strain ATCC 33406 / DSM 1761 / CIP 103989 / NBRC 15051 / NCIMB 9469 / D465)</name>
    <dbReference type="NCBI Taxonomy" id="269798"/>
    <lineage>
        <taxon>Bacteria</taxon>
        <taxon>Pseudomonadati</taxon>
        <taxon>Bacteroidota</taxon>
        <taxon>Cytophagia</taxon>
        <taxon>Cytophagales</taxon>
        <taxon>Cytophagaceae</taxon>
        <taxon>Cytophaga</taxon>
    </lineage>
</organism>
<evidence type="ECO:0000313" key="2">
    <source>
        <dbReference type="EMBL" id="ABG58838.1"/>
    </source>
</evidence>
<reference evidence="2 3" key="1">
    <citation type="journal article" date="2007" name="Appl. Environ. Microbiol.">
        <title>Genome sequence of the cellulolytic gliding bacterium Cytophaga hutchinsonii.</title>
        <authorList>
            <person name="Xie G."/>
            <person name="Bruce D.C."/>
            <person name="Challacombe J.F."/>
            <person name="Chertkov O."/>
            <person name="Detter J.C."/>
            <person name="Gilna P."/>
            <person name="Han C.S."/>
            <person name="Lucas S."/>
            <person name="Misra M."/>
            <person name="Myers G.L."/>
            <person name="Richardson P."/>
            <person name="Tapia R."/>
            <person name="Thayer N."/>
            <person name="Thompson L.S."/>
            <person name="Brettin T.S."/>
            <person name="Henrissat B."/>
            <person name="Wilson D.B."/>
            <person name="McBride M.J."/>
        </authorList>
    </citation>
    <scope>NUCLEOTIDE SEQUENCE [LARGE SCALE GENOMIC DNA]</scope>
    <source>
        <strain evidence="3">ATCC 33406 / DSM 1761 / CIP 103989 / NBRC 15051 / NCIMB 9469 / D465</strain>
    </source>
</reference>